<dbReference type="InterPro" id="IPR051678">
    <property type="entry name" value="AGP_Transferase"/>
</dbReference>
<dbReference type="Gene3D" id="3.90.1200.10">
    <property type="match status" value="1"/>
</dbReference>
<sequence>MLAGLVLPYPSSLNTSIISYLFLSDDTGIWCSAPRALSYDTGGNFDSLPPATTNEFGKPIYLIKTRTIAAPSRACFRSCQHQPLAVPQARTCTLTSESEAGTTPTETKRPRPRSNDAEDDDAPRSRPVATLRYVQKNTTIPVPEVYHAVSTTDNPVGARYMLMQRIPGQLLLSQWTHSSAEGRRKVITQLADFQAQLLTLKLPKIGCLVDENGTVGPLDFLLAHVNAELDLLANRAVDWIKQRTTWAACNGGFDDLPAKYATQWFQLLLNGIMALPADLLGPPESPLVLFHDDFNESNILVSHSDPTQVVGIIDW</sequence>
<proteinExistence type="predicted"/>
<evidence type="ECO:0000313" key="4">
    <source>
        <dbReference type="Proteomes" id="UP001221757"/>
    </source>
</evidence>
<feature type="domain" description="Aminoglycoside phosphotransferase" evidence="2">
    <location>
        <begin position="128"/>
        <end position="315"/>
    </location>
</feature>
<dbReference type="AlphaFoldDB" id="A0AAD7D3B0"/>
<dbReference type="EMBL" id="JARKIE010000152">
    <property type="protein sequence ID" value="KAJ7675120.1"/>
    <property type="molecule type" value="Genomic_DNA"/>
</dbReference>
<gene>
    <name evidence="3" type="ORF">B0H17DRAFT_1334771</name>
</gene>
<feature type="compositionally biased region" description="Polar residues" evidence="1">
    <location>
        <begin position="90"/>
        <end position="101"/>
    </location>
</feature>
<dbReference type="SUPFAM" id="SSF56112">
    <property type="entry name" value="Protein kinase-like (PK-like)"/>
    <property type="match status" value="1"/>
</dbReference>
<feature type="region of interest" description="Disordered" evidence="1">
    <location>
        <begin position="87"/>
        <end position="129"/>
    </location>
</feature>
<reference evidence="3" key="1">
    <citation type="submission" date="2023-03" db="EMBL/GenBank/DDBJ databases">
        <title>Massive genome expansion in bonnet fungi (Mycena s.s.) driven by repeated elements and novel gene families across ecological guilds.</title>
        <authorList>
            <consortium name="Lawrence Berkeley National Laboratory"/>
            <person name="Harder C.B."/>
            <person name="Miyauchi S."/>
            <person name="Viragh M."/>
            <person name="Kuo A."/>
            <person name="Thoen E."/>
            <person name="Andreopoulos B."/>
            <person name="Lu D."/>
            <person name="Skrede I."/>
            <person name="Drula E."/>
            <person name="Henrissat B."/>
            <person name="Morin E."/>
            <person name="Kohler A."/>
            <person name="Barry K."/>
            <person name="LaButti K."/>
            <person name="Morin E."/>
            <person name="Salamov A."/>
            <person name="Lipzen A."/>
            <person name="Mereny Z."/>
            <person name="Hegedus B."/>
            <person name="Baldrian P."/>
            <person name="Stursova M."/>
            <person name="Weitz H."/>
            <person name="Taylor A."/>
            <person name="Grigoriev I.V."/>
            <person name="Nagy L.G."/>
            <person name="Martin F."/>
            <person name="Kauserud H."/>
        </authorList>
    </citation>
    <scope>NUCLEOTIDE SEQUENCE</scope>
    <source>
        <strain evidence="3">CBHHK067</strain>
    </source>
</reference>
<name>A0AAD7D3B0_MYCRO</name>
<protein>
    <recommendedName>
        <fullName evidence="2">Aminoglycoside phosphotransferase domain-containing protein</fullName>
    </recommendedName>
</protein>
<accession>A0AAD7D3B0</accession>
<dbReference type="PANTHER" id="PTHR21310">
    <property type="entry name" value="AMINOGLYCOSIDE PHOSPHOTRANSFERASE-RELATED-RELATED"/>
    <property type="match status" value="1"/>
</dbReference>
<dbReference type="Pfam" id="PF01636">
    <property type="entry name" value="APH"/>
    <property type="match status" value="1"/>
</dbReference>
<feature type="compositionally biased region" description="Basic and acidic residues" evidence="1">
    <location>
        <begin position="106"/>
        <end position="116"/>
    </location>
</feature>
<organism evidence="3 4">
    <name type="scientific">Mycena rosella</name>
    <name type="common">Pink bonnet</name>
    <name type="synonym">Agaricus rosellus</name>
    <dbReference type="NCBI Taxonomy" id="1033263"/>
    <lineage>
        <taxon>Eukaryota</taxon>
        <taxon>Fungi</taxon>
        <taxon>Dikarya</taxon>
        <taxon>Basidiomycota</taxon>
        <taxon>Agaricomycotina</taxon>
        <taxon>Agaricomycetes</taxon>
        <taxon>Agaricomycetidae</taxon>
        <taxon>Agaricales</taxon>
        <taxon>Marasmiineae</taxon>
        <taxon>Mycenaceae</taxon>
        <taxon>Mycena</taxon>
    </lineage>
</organism>
<evidence type="ECO:0000256" key="1">
    <source>
        <dbReference type="SAM" id="MobiDB-lite"/>
    </source>
</evidence>
<dbReference type="Proteomes" id="UP001221757">
    <property type="component" value="Unassembled WGS sequence"/>
</dbReference>
<dbReference type="InterPro" id="IPR002575">
    <property type="entry name" value="Aminoglycoside_PTrfase"/>
</dbReference>
<dbReference type="PANTHER" id="PTHR21310:SF13">
    <property type="entry name" value="AMINOGLYCOSIDE PHOSPHOTRANSFERASE DOMAIN-CONTAINING PROTEIN"/>
    <property type="match status" value="1"/>
</dbReference>
<keyword evidence="4" id="KW-1185">Reference proteome</keyword>
<comment type="caution">
    <text evidence="3">The sequence shown here is derived from an EMBL/GenBank/DDBJ whole genome shotgun (WGS) entry which is preliminary data.</text>
</comment>
<evidence type="ECO:0000259" key="2">
    <source>
        <dbReference type="Pfam" id="PF01636"/>
    </source>
</evidence>
<dbReference type="InterPro" id="IPR011009">
    <property type="entry name" value="Kinase-like_dom_sf"/>
</dbReference>
<evidence type="ECO:0000313" key="3">
    <source>
        <dbReference type="EMBL" id="KAJ7675120.1"/>
    </source>
</evidence>